<dbReference type="Gene3D" id="3.40.140.10">
    <property type="entry name" value="Cytidine Deaminase, domain 2"/>
    <property type="match status" value="1"/>
</dbReference>
<keyword evidence="10" id="KW-1185">Reference proteome</keyword>
<dbReference type="InterPro" id="IPR020891">
    <property type="entry name" value="UPF0758_CS"/>
</dbReference>
<dbReference type="NCBIfam" id="TIGR00608">
    <property type="entry name" value="radc"/>
    <property type="match status" value="1"/>
</dbReference>
<dbReference type="GO" id="GO:0006508">
    <property type="term" value="P:proteolysis"/>
    <property type="evidence" value="ECO:0007669"/>
    <property type="project" value="UniProtKB-KW"/>
</dbReference>
<evidence type="ECO:0000256" key="2">
    <source>
        <dbReference type="ARBA" id="ARBA00022670"/>
    </source>
</evidence>
<dbReference type="PANTHER" id="PTHR30471:SF3">
    <property type="entry name" value="UPF0758 PROTEIN YEES-RELATED"/>
    <property type="match status" value="1"/>
</dbReference>
<sequence>MKERMYLTIKDMNKEERPREKIVNMGVNSLSNAELLAVIIRTGTKEASALDLAQRILAIDEKGIGYLQNCTIEELSKIKGIGKTKACQILSSIELGKRLARSVNKRNINIKSPKDIASMYMEEMRCYNKEYFKTILLNTKNKIISTELISIGTLNSSLVHPREVFVQAIRRSASSMILLHNHPSGDVSPSKEDINITKRLIEVSHIVGIEILDHIIIGDGSYYSFKESFII</sequence>
<keyword evidence="5" id="KW-0862">Zinc</keyword>
<evidence type="ECO:0000256" key="4">
    <source>
        <dbReference type="ARBA" id="ARBA00022801"/>
    </source>
</evidence>
<dbReference type="InterPro" id="IPR025657">
    <property type="entry name" value="RadC_JAB"/>
</dbReference>
<protein>
    <recommendedName>
        <fullName evidence="8">MPN domain-containing protein</fullName>
    </recommendedName>
</protein>
<feature type="domain" description="MPN" evidence="8">
    <location>
        <begin position="109"/>
        <end position="231"/>
    </location>
</feature>
<dbReference type="Proteomes" id="UP000216024">
    <property type="component" value="Unassembled WGS sequence"/>
</dbReference>
<dbReference type="GO" id="GO:0046872">
    <property type="term" value="F:metal ion binding"/>
    <property type="evidence" value="ECO:0007669"/>
    <property type="project" value="UniProtKB-KW"/>
</dbReference>
<dbReference type="AlphaFoldDB" id="A0A267MPJ9"/>
<dbReference type="GO" id="GO:0008237">
    <property type="term" value="F:metallopeptidase activity"/>
    <property type="evidence" value="ECO:0007669"/>
    <property type="project" value="UniProtKB-KW"/>
</dbReference>
<gene>
    <name evidence="9" type="ORF">CCE28_02810</name>
</gene>
<dbReference type="Pfam" id="PF04002">
    <property type="entry name" value="RadC"/>
    <property type="match status" value="1"/>
</dbReference>
<dbReference type="InterPro" id="IPR046778">
    <property type="entry name" value="UPF0758_N"/>
</dbReference>
<evidence type="ECO:0000259" key="8">
    <source>
        <dbReference type="PROSITE" id="PS50249"/>
    </source>
</evidence>
<keyword evidence="6" id="KW-0482">Metalloprotease</keyword>
<dbReference type="PANTHER" id="PTHR30471">
    <property type="entry name" value="DNA REPAIR PROTEIN RADC"/>
    <property type="match status" value="1"/>
</dbReference>
<dbReference type="PROSITE" id="PS01302">
    <property type="entry name" value="UPF0758"/>
    <property type="match status" value="1"/>
</dbReference>
<proteinExistence type="inferred from homology"/>
<evidence type="ECO:0000313" key="10">
    <source>
        <dbReference type="Proteomes" id="UP000216024"/>
    </source>
</evidence>
<evidence type="ECO:0000256" key="1">
    <source>
        <dbReference type="ARBA" id="ARBA00010243"/>
    </source>
</evidence>
<keyword evidence="4" id="KW-0378">Hydrolase</keyword>
<keyword evidence="2" id="KW-0645">Protease</keyword>
<dbReference type="OrthoDB" id="9804482at2"/>
<dbReference type="CDD" id="cd08071">
    <property type="entry name" value="MPN_DUF2466"/>
    <property type="match status" value="1"/>
</dbReference>
<comment type="caution">
    <text evidence="9">The sequence shown here is derived from an EMBL/GenBank/DDBJ whole genome shotgun (WGS) entry which is preliminary data.</text>
</comment>
<accession>A0A267MPJ9</accession>
<dbReference type="NCBIfam" id="NF000642">
    <property type="entry name" value="PRK00024.1"/>
    <property type="match status" value="1"/>
</dbReference>
<dbReference type="InterPro" id="IPR001405">
    <property type="entry name" value="UPF0758"/>
</dbReference>
<dbReference type="PROSITE" id="PS50249">
    <property type="entry name" value="MPN"/>
    <property type="match status" value="1"/>
</dbReference>
<dbReference type="InterPro" id="IPR037518">
    <property type="entry name" value="MPN"/>
</dbReference>
<dbReference type="EMBL" id="NIBG01000001">
    <property type="protein sequence ID" value="PAB61377.1"/>
    <property type="molecule type" value="Genomic_DNA"/>
</dbReference>
<reference evidence="9 10" key="1">
    <citation type="submission" date="2017-06" db="EMBL/GenBank/DDBJ databases">
        <title>Draft genome sequence of anaerobic fermentative bacterium Anaeromicrobium sediminis DY2726D isolated from West Pacific Ocean sediments.</title>
        <authorList>
            <person name="Zeng X."/>
        </authorList>
    </citation>
    <scope>NUCLEOTIDE SEQUENCE [LARGE SCALE GENOMIC DNA]</scope>
    <source>
        <strain evidence="9 10">DY2726D</strain>
    </source>
</reference>
<dbReference type="Pfam" id="PF20582">
    <property type="entry name" value="UPF0758_N"/>
    <property type="match status" value="1"/>
</dbReference>
<evidence type="ECO:0000256" key="6">
    <source>
        <dbReference type="ARBA" id="ARBA00023049"/>
    </source>
</evidence>
<keyword evidence="3" id="KW-0479">Metal-binding</keyword>
<evidence type="ECO:0000256" key="5">
    <source>
        <dbReference type="ARBA" id="ARBA00022833"/>
    </source>
</evidence>
<evidence type="ECO:0000256" key="7">
    <source>
        <dbReference type="RuleBase" id="RU003797"/>
    </source>
</evidence>
<organism evidence="9 10">
    <name type="scientific">Anaeromicrobium sediminis</name>
    <dbReference type="NCBI Taxonomy" id="1478221"/>
    <lineage>
        <taxon>Bacteria</taxon>
        <taxon>Bacillati</taxon>
        <taxon>Bacillota</taxon>
        <taxon>Clostridia</taxon>
        <taxon>Peptostreptococcales</taxon>
        <taxon>Thermotaleaceae</taxon>
        <taxon>Anaeromicrobium</taxon>
    </lineage>
</organism>
<evidence type="ECO:0000256" key="3">
    <source>
        <dbReference type="ARBA" id="ARBA00022723"/>
    </source>
</evidence>
<name>A0A267MPJ9_9FIRM</name>
<evidence type="ECO:0000313" key="9">
    <source>
        <dbReference type="EMBL" id="PAB61377.1"/>
    </source>
</evidence>
<comment type="similarity">
    <text evidence="1 7">Belongs to the UPF0758 family.</text>
</comment>